<gene>
    <name evidence="2" type="ORF">F8M41_021685</name>
</gene>
<reference evidence="2 3" key="1">
    <citation type="journal article" date="2019" name="Environ. Microbiol.">
        <title>At the nexus of three kingdoms: the genome of the mycorrhizal fungus Gigaspora margarita provides insights into plant, endobacterial and fungal interactions.</title>
        <authorList>
            <person name="Venice F."/>
            <person name="Ghignone S."/>
            <person name="Salvioli di Fossalunga A."/>
            <person name="Amselem J."/>
            <person name="Novero M."/>
            <person name="Xianan X."/>
            <person name="Sedzielewska Toro K."/>
            <person name="Morin E."/>
            <person name="Lipzen A."/>
            <person name="Grigoriev I.V."/>
            <person name="Henrissat B."/>
            <person name="Martin F.M."/>
            <person name="Bonfante P."/>
        </authorList>
    </citation>
    <scope>NUCLEOTIDE SEQUENCE [LARGE SCALE GENOMIC DNA]</scope>
    <source>
        <strain evidence="2 3">BEG34</strain>
    </source>
</reference>
<organism evidence="2 3">
    <name type="scientific">Gigaspora margarita</name>
    <dbReference type="NCBI Taxonomy" id="4874"/>
    <lineage>
        <taxon>Eukaryota</taxon>
        <taxon>Fungi</taxon>
        <taxon>Fungi incertae sedis</taxon>
        <taxon>Mucoromycota</taxon>
        <taxon>Glomeromycotina</taxon>
        <taxon>Glomeromycetes</taxon>
        <taxon>Diversisporales</taxon>
        <taxon>Gigasporaceae</taxon>
        <taxon>Gigaspora</taxon>
    </lineage>
</organism>
<proteinExistence type="predicted"/>
<dbReference type="Proteomes" id="UP000439903">
    <property type="component" value="Unassembled WGS sequence"/>
</dbReference>
<evidence type="ECO:0000313" key="2">
    <source>
        <dbReference type="EMBL" id="KAF0492507.1"/>
    </source>
</evidence>
<name>A0A8H4EIL8_GIGMA</name>
<dbReference type="EMBL" id="WTPW01000643">
    <property type="protein sequence ID" value="KAF0492507.1"/>
    <property type="molecule type" value="Genomic_DNA"/>
</dbReference>
<protein>
    <submittedName>
        <fullName evidence="2">Uncharacterized protein</fullName>
    </submittedName>
</protein>
<feature type="transmembrane region" description="Helical" evidence="1">
    <location>
        <begin position="43"/>
        <end position="65"/>
    </location>
</feature>
<evidence type="ECO:0000256" key="1">
    <source>
        <dbReference type="SAM" id="Phobius"/>
    </source>
</evidence>
<evidence type="ECO:0000313" key="3">
    <source>
        <dbReference type="Proteomes" id="UP000439903"/>
    </source>
</evidence>
<dbReference type="AlphaFoldDB" id="A0A8H4EIL8"/>
<keyword evidence="1" id="KW-1133">Transmembrane helix</keyword>
<sequence>MLELLKLLHFGSNSDSKMIEARNGVSTKLKKLNPFMNELDANFILATKFFANILLIILALCKIFLSDYVALLDVHQELNKAINYFTIEFIGYPNKNINATLETRLYDYCIQYLIDTISSFIEEFANAIIINL</sequence>
<keyword evidence="3" id="KW-1185">Reference proteome</keyword>
<keyword evidence="1" id="KW-0472">Membrane</keyword>
<keyword evidence="1" id="KW-0812">Transmembrane</keyword>
<comment type="caution">
    <text evidence="2">The sequence shown here is derived from an EMBL/GenBank/DDBJ whole genome shotgun (WGS) entry which is preliminary data.</text>
</comment>
<dbReference type="OrthoDB" id="2445019at2759"/>
<accession>A0A8H4EIL8</accession>